<keyword evidence="3" id="KW-1185">Reference proteome</keyword>
<evidence type="ECO:0000313" key="2">
    <source>
        <dbReference type="EMBL" id="MCI45402.1"/>
    </source>
</evidence>
<feature type="region of interest" description="Disordered" evidence="1">
    <location>
        <begin position="41"/>
        <end position="71"/>
    </location>
</feature>
<dbReference type="AlphaFoldDB" id="A0A392SAA3"/>
<feature type="non-terminal residue" evidence="2">
    <location>
        <position position="1"/>
    </location>
</feature>
<reference evidence="2 3" key="1">
    <citation type="journal article" date="2018" name="Front. Plant Sci.">
        <title>Red Clover (Trifolium pratense) and Zigzag Clover (T. medium) - A Picture of Genomic Similarities and Differences.</title>
        <authorList>
            <person name="Dluhosova J."/>
            <person name="Istvanek J."/>
            <person name="Nedelnik J."/>
            <person name="Repkova J."/>
        </authorList>
    </citation>
    <scope>NUCLEOTIDE SEQUENCE [LARGE SCALE GENOMIC DNA]</scope>
    <source>
        <strain evidence="3">cv. 10/8</strain>
        <tissue evidence="2">Leaf</tissue>
    </source>
</reference>
<dbReference type="EMBL" id="LXQA010343790">
    <property type="protein sequence ID" value="MCI45402.1"/>
    <property type="molecule type" value="Genomic_DNA"/>
</dbReference>
<name>A0A392SAA3_9FABA</name>
<proteinExistence type="predicted"/>
<organism evidence="2 3">
    <name type="scientific">Trifolium medium</name>
    <dbReference type="NCBI Taxonomy" id="97028"/>
    <lineage>
        <taxon>Eukaryota</taxon>
        <taxon>Viridiplantae</taxon>
        <taxon>Streptophyta</taxon>
        <taxon>Embryophyta</taxon>
        <taxon>Tracheophyta</taxon>
        <taxon>Spermatophyta</taxon>
        <taxon>Magnoliopsida</taxon>
        <taxon>eudicotyledons</taxon>
        <taxon>Gunneridae</taxon>
        <taxon>Pentapetalae</taxon>
        <taxon>rosids</taxon>
        <taxon>fabids</taxon>
        <taxon>Fabales</taxon>
        <taxon>Fabaceae</taxon>
        <taxon>Papilionoideae</taxon>
        <taxon>50 kb inversion clade</taxon>
        <taxon>NPAAA clade</taxon>
        <taxon>Hologalegina</taxon>
        <taxon>IRL clade</taxon>
        <taxon>Trifolieae</taxon>
        <taxon>Trifolium</taxon>
    </lineage>
</organism>
<evidence type="ECO:0000313" key="3">
    <source>
        <dbReference type="Proteomes" id="UP000265520"/>
    </source>
</evidence>
<comment type="caution">
    <text evidence="2">The sequence shown here is derived from an EMBL/GenBank/DDBJ whole genome shotgun (WGS) entry which is preliminary data.</text>
</comment>
<protein>
    <submittedName>
        <fullName evidence="2">Uncharacterized protein</fullName>
    </submittedName>
</protein>
<dbReference type="Proteomes" id="UP000265520">
    <property type="component" value="Unassembled WGS sequence"/>
</dbReference>
<feature type="region of interest" description="Disordered" evidence="1">
    <location>
        <begin position="1"/>
        <end position="27"/>
    </location>
</feature>
<sequence length="71" mass="8182">VATSSSKRNEQRKLKVKQEVVSSESDETDFDWAEFLKTYDLSKENSDSSEDEMTKESFETGRSKKEEPKSP</sequence>
<feature type="compositionally biased region" description="Basic and acidic residues" evidence="1">
    <location>
        <begin position="7"/>
        <end position="18"/>
    </location>
</feature>
<accession>A0A392SAA3</accession>
<evidence type="ECO:0000256" key="1">
    <source>
        <dbReference type="SAM" id="MobiDB-lite"/>
    </source>
</evidence>